<dbReference type="SMART" id="SM00448">
    <property type="entry name" value="REC"/>
    <property type="match status" value="1"/>
</dbReference>
<dbReference type="InterPro" id="IPR001867">
    <property type="entry name" value="OmpR/PhoB-type_DNA-bd"/>
</dbReference>
<feature type="modified residue" description="4-aspartylphosphate" evidence="6">
    <location>
        <position position="56"/>
    </location>
</feature>
<dbReference type="Gene3D" id="6.10.250.690">
    <property type="match status" value="1"/>
</dbReference>
<dbReference type="Gene3D" id="3.40.50.2300">
    <property type="match status" value="1"/>
</dbReference>
<organism evidence="10">
    <name type="scientific">uncultured Alphaproteobacteria bacterium</name>
    <dbReference type="NCBI Taxonomy" id="91750"/>
    <lineage>
        <taxon>Bacteria</taxon>
        <taxon>Pseudomonadati</taxon>
        <taxon>Pseudomonadota</taxon>
        <taxon>Alphaproteobacteria</taxon>
        <taxon>environmental samples</taxon>
    </lineage>
</organism>
<dbReference type="PANTHER" id="PTHR48111">
    <property type="entry name" value="REGULATOR OF RPOS"/>
    <property type="match status" value="1"/>
</dbReference>
<evidence type="ECO:0000313" key="10">
    <source>
        <dbReference type="EMBL" id="SBW03716.1"/>
    </source>
</evidence>
<dbReference type="InterPro" id="IPR011006">
    <property type="entry name" value="CheY-like_superfamily"/>
</dbReference>
<accession>A0A212JW74</accession>
<dbReference type="InterPro" id="IPR016032">
    <property type="entry name" value="Sig_transdc_resp-reg_C-effctor"/>
</dbReference>
<dbReference type="AlphaFoldDB" id="A0A212JW74"/>
<evidence type="ECO:0000256" key="6">
    <source>
        <dbReference type="PROSITE-ProRule" id="PRU00169"/>
    </source>
</evidence>
<dbReference type="PANTHER" id="PTHR48111:SF4">
    <property type="entry name" value="DNA-BINDING DUAL TRANSCRIPTIONAL REGULATOR OMPR"/>
    <property type="match status" value="1"/>
</dbReference>
<feature type="domain" description="OmpR/PhoB-type" evidence="9">
    <location>
        <begin position="136"/>
        <end position="232"/>
    </location>
</feature>
<dbReference type="GO" id="GO:0032993">
    <property type="term" value="C:protein-DNA complex"/>
    <property type="evidence" value="ECO:0007669"/>
    <property type="project" value="TreeGrafter"/>
</dbReference>
<evidence type="ECO:0000256" key="4">
    <source>
        <dbReference type="ARBA" id="ARBA00023125"/>
    </source>
</evidence>
<dbReference type="InterPro" id="IPR039420">
    <property type="entry name" value="WalR-like"/>
</dbReference>
<dbReference type="PROSITE" id="PS50110">
    <property type="entry name" value="RESPONSE_REGULATORY"/>
    <property type="match status" value="1"/>
</dbReference>
<feature type="DNA-binding region" description="OmpR/PhoB-type" evidence="7">
    <location>
        <begin position="136"/>
        <end position="232"/>
    </location>
</feature>
<evidence type="ECO:0000256" key="1">
    <source>
        <dbReference type="ARBA" id="ARBA00022553"/>
    </source>
</evidence>
<dbReference type="SUPFAM" id="SSF46894">
    <property type="entry name" value="C-terminal effector domain of the bipartite response regulators"/>
    <property type="match status" value="1"/>
</dbReference>
<dbReference type="PROSITE" id="PS51755">
    <property type="entry name" value="OMPR_PHOB"/>
    <property type="match status" value="1"/>
</dbReference>
<evidence type="ECO:0000256" key="5">
    <source>
        <dbReference type="ARBA" id="ARBA00023163"/>
    </source>
</evidence>
<reference evidence="10" key="1">
    <citation type="submission" date="2016-04" db="EMBL/GenBank/DDBJ databases">
        <authorList>
            <person name="Evans L.H."/>
            <person name="Alamgir A."/>
            <person name="Owens N."/>
            <person name="Weber N.D."/>
            <person name="Virtaneva K."/>
            <person name="Barbian K."/>
            <person name="Babar A."/>
            <person name="Rosenke K."/>
        </authorList>
    </citation>
    <scope>NUCLEOTIDE SEQUENCE</scope>
    <source>
        <strain evidence="10">86</strain>
    </source>
</reference>
<dbReference type="GO" id="GO:0006355">
    <property type="term" value="P:regulation of DNA-templated transcription"/>
    <property type="evidence" value="ECO:0007669"/>
    <property type="project" value="InterPro"/>
</dbReference>
<dbReference type="GO" id="GO:0000976">
    <property type="term" value="F:transcription cis-regulatory region binding"/>
    <property type="evidence" value="ECO:0007669"/>
    <property type="project" value="TreeGrafter"/>
</dbReference>
<dbReference type="InterPro" id="IPR036388">
    <property type="entry name" value="WH-like_DNA-bd_sf"/>
</dbReference>
<protein>
    <submittedName>
        <fullName evidence="10">DNA-binding response regulator in two-component regulatory system with EnvZ</fullName>
    </submittedName>
</protein>
<evidence type="ECO:0000259" key="8">
    <source>
        <dbReference type="PROSITE" id="PS50110"/>
    </source>
</evidence>
<dbReference type="Pfam" id="PF00486">
    <property type="entry name" value="Trans_reg_C"/>
    <property type="match status" value="1"/>
</dbReference>
<evidence type="ECO:0000256" key="2">
    <source>
        <dbReference type="ARBA" id="ARBA00023012"/>
    </source>
</evidence>
<keyword evidence="2" id="KW-0902">Two-component regulatory system</keyword>
<keyword evidence="5" id="KW-0804">Transcription</keyword>
<dbReference type="FunFam" id="3.40.50.2300:FF:000001">
    <property type="entry name" value="DNA-binding response regulator PhoB"/>
    <property type="match status" value="1"/>
</dbReference>
<name>A0A212JW74_9PROT</name>
<keyword evidence="4 7" id="KW-0238">DNA-binding</keyword>
<feature type="domain" description="Response regulatory" evidence="8">
    <location>
        <begin position="7"/>
        <end position="120"/>
    </location>
</feature>
<dbReference type="Gene3D" id="1.10.10.10">
    <property type="entry name" value="Winged helix-like DNA-binding domain superfamily/Winged helix DNA-binding domain"/>
    <property type="match status" value="1"/>
</dbReference>
<evidence type="ECO:0000256" key="7">
    <source>
        <dbReference type="PROSITE-ProRule" id="PRU01091"/>
    </source>
</evidence>
<dbReference type="InterPro" id="IPR001789">
    <property type="entry name" value="Sig_transdc_resp-reg_receiver"/>
</dbReference>
<dbReference type="SMART" id="SM00862">
    <property type="entry name" value="Trans_reg_C"/>
    <property type="match status" value="1"/>
</dbReference>
<gene>
    <name evidence="10" type="primary">ompR</name>
    <name evidence="10" type="ORF">KL86APRO_11760</name>
</gene>
<dbReference type="SUPFAM" id="SSF52172">
    <property type="entry name" value="CheY-like"/>
    <property type="match status" value="1"/>
</dbReference>
<keyword evidence="1 6" id="KW-0597">Phosphoprotein</keyword>
<dbReference type="Pfam" id="PF00072">
    <property type="entry name" value="Response_reg"/>
    <property type="match status" value="1"/>
</dbReference>
<dbReference type="CDD" id="cd00383">
    <property type="entry name" value="trans_reg_C"/>
    <property type="match status" value="1"/>
</dbReference>
<keyword evidence="3" id="KW-0805">Transcription regulation</keyword>
<proteinExistence type="predicted"/>
<dbReference type="EMBL" id="FLUO01000001">
    <property type="protein sequence ID" value="SBW03716.1"/>
    <property type="molecule type" value="Genomic_DNA"/>
</dbReference>
<dbReference type="GO" id="GO:0005829">
    <property type="term" value="C:cytosol"/>
    <property type="evidence" value="ECO:0007669"/>
    <property type="project" value="TreeGrafter"/>
</dbReference>
<dbReference type="GO" id="GO:0000156">
    <property type="term" value="F:phosphorelay response regulator activity"/>
    <property type="evidence" value="ECO:0007669"/>
    <property type="project" value="TreeGrafter"/>
</dbReference>
<evidence type="ECO:0000259" key="9">
    <source>
        <dbReference type="PROSITE" id="PS51755"/>
    </source>
</evidence>
<sequence length="233" mass="25854">MDGSPNHILVVDDDTRLRGLLQRFLSDNGFLVSQAADAAEARQALVSLEFDLLIVDVMMPGEDGMSLTRSLRETKDVPILMLTAMGEAEDRIGGLSSGADDYLTKPFDPRELLLRITAILRRTRRPEADAGSGEAPEILNLGACVYDVRREVLMRDDEAVRLTPAEAALLKELARHPGEILSRDELAAATGVSRNLRTVDVQVTRLRKKIESDLRLPRYLQTVRGKGYMLMPE</sequence>
<evidence type="ECO:0000256" key="3">
    <source>
        <dbReference type="ARBA" id="ARBA00023015"/>
    </source>
</evidence>